<keyword evidence="7" id="KW-1185">Reference proteome</keyword>
<dbReference type="SUPFAM" id="SSF103515">
    <property type="entry name" value="Autotransporter"/>
    <property type="match status" value="1"/>
</dbReference>
<dbReference type="STRING" id="880157.AB204_17865"/>
<sequence>MKKTFFLISTTTAFLFNFITHAHAYDNVYVFGDSLSDGGNVGRFTTDGENSELYDEYITRKVTGKKLTPSNNGGTNYAQGCATANGALAGWCVFLKNTTQKQVDTYLKNHSGRASPDALYIHWVGGNNIAEALDFVAKGDKKTAQKIINDSSASAASQINQLTKAGADLIIVPNVPDIGTSPKIMEAVLQGALEKSKIPDEKIKRILKQTHQALSKYPTPNAATRRQVIEGVFKKIAENASPQDPKKAKEIYRQLIEAYDQNSKIASQLSAEYNQKTEDQLGNGNILLADTNLLLREVIENPTIYGIDNTLGYACPQGQLAMDCSSSDPKFDKSQSYLFSDSFHPTPEVHHVLGQYIMSIYSAPLQVMRLNYTNRIPVTNALNSLDGHLQQLRNSHNAQGKVGVFGGYTGNNNTTLILGSDYQLTDNLLLGATLSHYRDEQDLTPDFNYAAAGHVVTAYTLWNYNNNGWLSGDFHYSRTHYDNLSRSIQLGKATRRESGSTTGKQWGWRITAGWNIPVTDYLTTSPIIQYTWDKGSIDGYREPNNNSTSMHFGNQHYTSKVGSIGWRVDTQLGRFNPYASILFNHQFDNERYTLRSAINSTKRTFVQREAQQNRNRFQYTIGVNANLTNNFRAFAAVSHEKSNNTSNHNYDLSLGFNIRF</sequence>
<feature type="active site" evidence="3">
    <location>
        <position position="341"/>
    </location>
</feature>
<feature type="active site" evidence="3">
    <location>
        <position position="344"/>
    </location>
</feature>
<accession>A0A0J5FNE7</accession>
<feature type="domain" description="Autotransporter" evidence="5">
    <location>
        <begin position="375"/>
        <end position="660"/>
    </location>
</feature>
<dbReference type="Gene3D" id="3.40.50.1110">
    <property type="entry name" value="SGNH hydrolase"/>
    <property type="match status" value="1"/>
</dbReference>
<evidence type="ECO:0000313" key="6">
    <source>
        <dbReference type="EMBL" id="KMJ43798.1"/>
    </source>
</evidence>
<dbReference type="GO" id="GO:0006629">
    <property type="term" value="P:lipid metabolic process"/>
    <property type="evidence" value="ECO:0007669"/>
    <property type="project" value="InterPro"/>
</dbReference>
<dbReference type="CDD" id="cd01847">
    <property type="entry name" value="Triacylglycerol_lipase_like"/>
    <property type="match status" value="1"/>
</dbReference>
<dbReference type="InterPro" id="IPR036709">
    <property type="entry name" value="Autotransporte_beta_dom_sf"/>
</dbReference>
<dbReference type="PANTHER" id="PTHR45642">
    <property type="entry name" value="GDSL ESTERASE/LIPASE EXL3"/>
    <property type="match status" value="1"/>
</dbReference>
<dbReference type="GO" id="GO:0016298">
    <property type="term" value="F:lipase activity"/>
    <property type="evidence" value="ECO:0007669"/>
    <property type="project" value="InterPro"/>
</dbReference>
<dbReference type="InterPro" id="IPR008265">
    <property type="entry name" value="Lipase_GDSL_AS"/>
</dbReference>
<dbReference type="InterPro" id="IPR001087">
    <property type="entry name" value="GDSL"/>
</dbReference>
<feature type="chain" id="PRO_5005260809" evidence="4">
    <location>
        <begin position="25"/>
        <end position="660"/>
    </location>
</feature>
<dbReference type="EMBL" id="LFCV01000145">
    <property type="protein sequence ID" value="KMJ43798.1"/>
    <property type="molecule type" value="Genomic_DNA"/>
</dbReference>
<dbReference type="InterPro" id="IPR050592">
    <property type="entry name" value="GDSL_lipolytic_enzyme"/>
</dbReference>
<name>A0A0J5FNE7_9GAMM</name>
<dbReference type="InterPro" id="IPR005546">
    <property type="entry name" value="Autotransporte_beta"/>
</dbReference>
<organism evidence="6 7">
    <name type="scientific">Xenorhabdus khoisanae</name>
    <dbReference type="NCBI Taxonomy" id="880157"/>
    <lineage>
        <taxon>Bacteria</taxon>
        <taxon>Pseudomonadati</taxon>
        <taxon>Pseudomonadota</taxon>
        <taxon>Gammaproteobacteria</taxon>
        <taxon>Enterobacterales</taxon>
        <taxon>Morganellaceae</taxon>
        <taxon>Xenorhabdus</taxon>
    </lineage>
</organism>
<dbReference type="PIRSF" id="PIRSF037375">
    <property type="entry name" value="Autotrns_EstA"/>
    <property type="match status" value="1"/>
</dbReference>
<dbReference type="Pfam" id="PF00657">
    <property type="entry name" value="Lipase_GDSL"/>
    <property type="match status" value="1"/>
</dbReference>
<dbReference type="SMART" id="SM00869">
    <property type="entry name" value="Autotransporter"/>
    <property type="match status" value="1"/>
</dbReference>
<reference evidence="6 7" key="1">
    <citation type="submission" date="2015-06" db="EMBL/GenBank/DDBJ databases">
        <title>Draft Whole-Genome Sequence of the Entomopathogenic Bacterium Xenorhabdus khoisanae.</title>
        <authorList>
            <person name="Naidoo S."/>
            <person name="Featherston J."/>
            <person name="Gray V.M."/>
        </authorList>
    </citation>
    <scope>NUCLEOTIDE SEQUENCE [LARGE SCALE GENOMIC DNA]</scope>
    <source>
        <strain evidence="6 7">MCB</strain>
    </source>
</reference>
<evidence type="ECO:0000256" key="3">
    <source>
        <dbReference type="PIRSR" id="PIRSR037375-1"/>
    </source>
</evidence>
<dbReference type="SUPFAM" id="SSF52266">
    <property type="entry name" value="SGNH hydrolase"/>
    <property type="match status" value="1"/>
</dbReference>
<comment type="similarity">
    <text evidence="1">Belongs to the 'GDSL' lipolytic enzyme family.</text>
</comment>
<dbReference type="Proteomes" id="UP000036277">
    <property type="component" value="Unassembled WGS sequence"/>
</dbReference>
<dbReference type="PROSITE" id="PS51208">
    <property type="entry name" value="AUTOTRANSPORTER"/>
    <property type="match status" value="1"/>
</dbReference>
<dbReference type="RefSeq" id="WP_047964724.1">
    <property type="nucleotide sequence ID" value="NZ_CAWMBG010000145.1"/>
</dbReference>
<comment type="caution">
    <text evidence="6">The sequence shown here is derived from an EMBL/GenBank/DDBJ whole genome shotgun (WGS) entry which is preliminary data.</text>
</comment>
<evidence type="ECO:0000256" key="4">
    <source>
        <dbReference type="SAM" id="SignalP"/>
    </source>
</evidence>
<feature type="active site" description="Nucleophile" evidence="3">
    <location>
        <position position="34"/>
    </location>
</feature>
<proteinExistence type="inferred from homology"/>
<dbReference type="PANTHER" id="PTHR45642:SF139">
    <property type="entry name" value="SGNH HYDROLASE-TYPE ESTERASE DOMAIN-CONTAINING PROTEIN"/>
    <property type="match status" value="1"/>
</dbReference>
<dbReference type="Pfam" id="PF03797">
    <property type="entry name" value="Autotransporter"/>
    <property type="match status" value="1"/>
</dbReference>
<dbReference type="InterPro" id="IPR036514">
    <property type="entry name" value="SGNH_hydro_sf"/>
</dbReference>
<feature type="signal peptide" evidence="4">
    <location>
        <begin position="1"/>
        <end position="24"/>
    </location>
</feature>
<dbReference type="PATRIC" id="fig|880157.4.peg.3835"/>
<evidence type="ECO:0000256" key="2">
    <source>
        <dbReference type="ARBA" id="ARBA00022729"/>
    </source>
</evidence>
<keyword evidence="2 4" id="KW-0732">Signal</keyword>
<protein>
    <submittedName>
        <fullName evidence="6">Lipase</fullName>
    </submittedName>
</protein>
<dbReference type="InterPro" id="IPR017186">
    <property type="entry name" value="Lipase_autotranspt_EstA"/>
</dbReference>
<dbReference type="Gene3D" id="2.40.128.130">
    <property type="entry name" value="Autotransporter beta-domain"/>
    <property type="match status" value="1"/>
</dbReference>
<dbReference type="AlphaFoldDB" id="A0A0J5FNE7"/>
<evidence type="ECO:0000259" key="5">
    <source>
        <dbReference type="PROSITE" id="PS51208"/>
    </source>
</evidence>
<dbReference type="PROSITE" id="PS01098">
    <property type="entry name" value="LIPASE_GDSL_SER"/>
    <property type="match status" value="1"/>
</dbReference>
<evidence type="ECO:0000313" key="7">
    <source>
        <dbReference type="Proteomes" id="UP000036277"/>
    </source>
</evidence>
<evidence type="ECO:0000256" key="1">
    <source>
        <dbReference type="ARBA" id="ARBA00008668"/>
    </source>
</evidence>
<gene>
    <name evidence="6" type="ORF">AB204_17865</name>
</gene>
<dbReference type="OrthoDB" id="5292073at2"/>